<accession>A0A699GTU4</accession>
<dbReference type="AlphaFoldDB" id="A0A699GTU4"/>
<name>A0A699GTU4_TANCI</name>
<proteinExistence type="predicted"/>
<organism evidence="2">
    <name type="scientific">Tanacetum cinerariifolium</name>
    <name type="common">Dalmatian daisy</name>
    <name type="synonym">Chrysanthemum cinerariifolium</name>
    <dbReference type="NCBI Taxonomy" id="118510"/>
    <lineage>
        <taxon>Eukaryota</taxon>
        <taxon>Viridiplantae</taxon>
        <taxon>Streptophyta</taxon>
        <taxon>Embryophyta</taxon>
        <taxon>Tracheophyta</taxon>
        <taxon>Spermatophyta</taxon>
        <taxon>Magnoliopsida</taxon>
        <taxon>eudicotyledons</taxon>
        <taxon>Gunneridae</taxon>
        <taxon>Pentapetalae</taxon>
        <taxon>asterids</taxon>
        <taxon>campanulids</taxon>
        <taxon>Asterales</taxon>
        <taxon>Asteraceae</taxon>
        <taxon>Asteroideae</taxon>
        <taxon>Anthemideae</taxon>
        <taxon>Anthemidinae</taxon>
        <taxon>Tanacetum</taxon>
    </lineage>
</organism>
<protein>
    <recommendedName>
        <fullName evidence="3">Integrase, catalytic region, zinc finger, CCHC-type, peptidase aspartic, catalytic</fullName>
    </recommendedName>
</protein>
<dbReference type="EMBL" id="BKCJ010051311">
    <property type="protein sequence ID" value="GEW26285.1"/>
    <property type="molecule type" value="Genomic_DNA"/>
</dbReference>
<reference evidence="2" key="1">
    <citation type="journal article" date="2019" name="Sci. Rep.">
        <title>Draft genome of Tanacetum cinerariifolium, the natural source of mosquito coil.</title>
        <authorList>
            <person name="Yamashiro T."/>
            <person name="Shiraishi A."/>
            <person name="Satake H."/>
            <person name="Nakayama K."/>
        </authorList>
    </citation>
    <scope>NUCLEOTIDE SEQUENCE</scope>
</reference>
<feature type="coiled-coil region" evidence="1">
    <location>
        <begin position="25"/>
        <end position="56"/>
    </location>
</feature>
<evidence type="ECO:0000313" key="2">
    <source>
        <dbReference type="EMBL" id="GEW26285.1"/>
    </source>
</evidence>
<keyword evidence="1" id="KW-0175">Coiled coil</keyword>
<gene>
    <name evidence="2" type="ORF">Tci_198261</name>
</gene>
<evidence type="ECO:0000256" key="1">
    <source>
        <dbReference type="SAM" id="Coils"/>
    </source>
</evidence>
<comment type="caution">
    <text evidence="2">The sequence shown here is derived from an EMBL/GenBank/DDBJ whole genome shotgun (WGS) entry which is preliminary data.</text>
</comment>
<sequence length="701" mass="80275">MSVFEQMSNQVSNCDKIDLENKRVNESLTAELERYKNALKQEIDSLKQILSKQVNEKESLDFDFRGSESIKMLLKQNDPISKEKKVNISTIIYNELNKLAEDFGKRFVSQMELSVKRAFWLPLSNPKSEEPDVTQTPVEIEVPKELPKICASFQNLKNHLASFEKVVKVRTIPNAITKGSWVLNIPKRFSKKKSFHINTLRASFKDFENGLHDELNEVKTMFNQMKAAVEQYVKNIVRHADSVPVNVQSANNKCLVNDNLEIKRLKQENDDVFELLLSQDIVHISPKVLKNKDAHIDYIKHSQEHADTLQKVVEHARALSPLDSDLDYACNEPVCNANVKHTLLNANSELICIKCNQCMFDANHDLCFLEFANDVNVRSKSKSTESSKRKKTWKPIGKVFTDTGYRSKRTGRTFTIAGNTCPLTRITSTKVEPLKESTSRSVTTPNLEIKIYRRKTKVAKSVVQIVLWHLDSGCSKHMTGNRSQLINFVYKFLGQFCDSDLEATDRVVALTPSSAITILETANEFALKAKNQKTRSSLKKTVAFAVECNSNSDIDKIMARMNSMIIKMDAEYKELQSRAKQPTPDPDDDDIPMSREEETKFMQTFEDFDAFLDEGSKILLSIEGTILEEEIFSEFDKFIVMAANENHYSESDEEEPKIKKITINAYYKIKTSLEEPPTNLELKPLPDNLEYVFLEELYFFL</sequence>
<evidence type="ECO:0008006" key="3">
    <source>
        <dbReference type="Google" id="ProtNLM"/>
    </source>
</evidence>